<protein>
    <submittedName>
        <fullName evidence="6">A-conotoxin peptide Fla6.1</fullName>
    </submittedName>
</protein>
<comment type="subcellular location">
    <subcellularLocation>
        <location evidence="1">Secreted</location>
    </subcellularLocation>
</comment>
<evidence type="ECO:0000256" key="3">
    <source>
        <dbReference type="ARBA" id="ARBA00022525"/>
    </source>
</evidence>
<keyword evidence="4" id="KW-0800">Toxin</keyword>
<feature type="signal peptide" evidence="5">
    <location>
        <begin position="1"/>
        <end position="21"/>
    </location>
</feature>
<organism evidence="6">
    <name type="scientific">Conus flavidus</name>
    <name type="common">Yellow Pacific cone</name>
    <dbReference type="NCBI Taxonomy" id="101302"/>
    <lineage>
        <taxon>Eukaryota</taxon>
        <taxon>Metazoa</taxon>
        <taxon>Spiralia</taxon>
        <taxon>Lophotrochozoa</taxon>
        <taxon>Mollusca</taxon>
        <taxon>Gastropoda</taxon>
        <taxon>Caenogastropoda</taxon>
        <taxon>Neogastropoda</taxon>
        <taxon>Conoidea</taxon>
        <taxon>Conidae</taxon>
        <taxon>Conus</taxon>
        <taxon>Virgiconus</taxon>
    </lineage>
</organism>
<keyword evidence="3" id="KW-0964">Secreted</keyword>
<accession>U3L0E9</accession>
<proteinExistence type="evidence at transcript level"/>
<evidence type="ECO:0000256" key="2">
    <source>
        <dbReference type="ARBA" id="ARBA00006077"/>
    </source>
</evidence>
<feature type="chain" id="PRO_5004646134" evidence="5">
    <location>
        <begin position="22"/>
        <end position="87"/>
    </location>
</feature>
<reference evidence="6" key="1">
    <citation type="submission" date="2012-08" db="EMBL/GenBank/DDBJ databases">
        <title>Transcriptome analysis reveals the diversity of conotoxins produced by Conus flavidus.</title>
        <authorList>
            <person name="Lu A."/>
            <person name="Xu S."/>
            <person name="Chi C."/>
            <person name="Wang C."/>
        </authorList>
    </citation>
    <scope>NUCLEOTIDE SEQUENCE</scope>
</reference>
<dbReference type="GO" id="GO:0005576">
    <property type="term" value="C:extracellular region"/>
    <property type="evidence" value="ECO:0007669"/>
    <property type="project" value="UniProtKB-SubCell"/>
</dbReference>
<evidence type="ECO:0000256" key="1">
    <source>
        <dbReference type="ARBA" id="ARBA00004613"/>
    </source>
</evidence>
<evidence type="ECO:0000256" key="4">
    <source>
        <dbReference type="ARBA" id="ARBA00022656"/>
    </source>
</evidence>
<dbReference type="EMBL" id="JX499073">
    <property type="protein sequence ID" value="AFU50757.1"/>
    <property type="molecule type" value="mRNA"/>
</dbReference>
<dbReference type="GO" id="GO:0090729">
    <property type="term" value="F:toxin activity"/>
    <property type="evidence" value="ECO:0007669"/>
    <property type="project" value="UniProtKB-KW"/>
</dbReference>
<dbReference type="Pfam" id="PF07365">
    <property type="entry name" value="Toxin_8"/>
    <property type="match status" value="1"/>
</dbReference>
<sequence>MGKRMVLTMFLLVVLATTVVSFTLDHASDSRGTAANDKATDQMALAVRLDWCDDADFLVDHPELCGWDVCCAYPPCRHKHQDCNQGR</sequence>
<feature type="non-terminal residue" evidence="6">
    <location>
        <position position="87"/>
    </location>
</feature>
<name>U3L0E9_CONFL</name>
<comment type="similarity">
    <text evidence="2">Belongs to the conotoxin A superfamily.</text>
</comment>
<dbReference type="AlphaFoldDB" id="U3L0E9"/>
<dbReference type="InterPro" id="IPR009958">
    <property type="entry name" value="Conotoxin_a-typ"/>
</dbReference>
<gene>
    <name evidence="6" type="primary">Fla6.1</name>
</gene>
<evidence type="ECO:0000256" key="5">
    <source>
        <dbReference type="SAM" id="SignalP"/>
    </source>
</evidence>
<keyword evidence="5" id="KW-0732">Signal</keyword>
<dbReference type="GO" id="GO:0030550">
    <property type="term" value="F:acetylcholine receptor inhibitor activity"/>
    <property type="evidence" value="ECO:0007669"/>
    <property type="project" value="InterPro"/>
</dbReference>
<evidence type="ECO:0000313" key="6">
    <source>
        <dbReference type="EMBL" id="AFU50757.1"/>
    </source>
</evidence>